<sequence>MKTKKNIIMVALGLMLVNVLLVFSSCEKRPNEEKQRRHDNEVAFNAYADSTNFKKASVDGSTAYVYMRWITNGTGTEHPIATSRVEVHYQTYRLVGNIMVDGNYNSEKPARITLYRNEKDKAITGFRIALQNMVIGDECEFIVPWYLAYGETGVPASGANLIAIPSYSALRFIVKLSGIIPEEEDKK</sequence>
<evidence type="ECO:0000259" key="5">
    <source>
        <dbReference type="PROSITE" id="PS50059"/>
    </source>
</evidence>
<keyword evidence="2 3" id="KW-0697">Rotamase</keyword>
<organism evidence="6 7">
    <name type="scientific">Porphyromonas gulae</name>
    <dbReference type="NCBI Taxonomy" id="111105"/>
    <lineage>
        <taxon>Bacteria</taxon>
        <taxon>Pseudomonadati</taxon>
        <taxon>Bacteroidota</taxon>
        <taxon>Bacteroidia</taxon>
        <taxon>Bacteroidales</taxon>
        <taxon>Porphyromonadaceae</taxon>
        <taxon>Porphyromonas</taxon>
    </lineage>
</organism>
<dbReference type="Pfam" id="PF00254">
    <property type="entry name" value="FKBP_C"/>
    <property type="match status" value="1"/>
</dbReference>
<dbReference type="PROSITE" id="PS51257">
    <property type="entry name" value="PROKAR_LIPOPROTEIN"/>
    <property type="match status" value="1"/>
</dbReference>
<protein>
    <recommendedName>
        <fullName evidence="4">Peptidyl-prolyl cis-trans isomerase</fullName>
        <ecNumber evidence="4">5.2.1.8</ecNumber>
    </recommendedName>
</protein>
<dbReference type="GeneID" id="57238746"/>
<evidence type="ECO:0000256" key="4">
    <source>
        <dbReference type="RuleBase" id="RU003915"/>
    </source>
</evidence>
<dbReference type="RefSeq" id="WP_018965955.1">
    <property type="nucleotide sequence ID" value="NZ_JASBZW010000008.1"/>
</dbReference>
<feature type="domain" description="PPIase FKBP-type" evidence="5">
    <location>
        <begin position="82"/>
        <end position="180"/>
    </location>
</feature>
<evidence type="ECO:0000313" key="7">
    <source>
        <dbReference type="Proteomes" id="UP000030130"/>
    </source>
</evidence>
<dbReference type="InterPro" id="IPR046357">
    <property type="entry name" value="PPIase_dom_sf"/>
</dbReference>
<dbReference type="InterPro" id="IPR001179">
    <property type="entry name" value="PPIase_FKBP_dom"/>
</dbReference>
<comment type="catalytic activity">
    <reaction evidence="1 3 4">
        <text>[protein]-peptidylproline (omega=180) = [protein]-peptidylproline (omega=0)</text>
        <dbReference type="Rhea" id="RHEA:16237"/>
        <dbReference type="Rhea" id="RHEA-COMP:10747"/>
        <dbReference type="Rhea" id="RHEA-COMP:10748"/>
        <dbReference type="ChEBI" id="CHEBI:83833"/>
        <dbReference type="ChEBI" id="CHEBI:83834"/>
        <dbReference type="EC" id="5.2.1.8"/>
    </reaction>
</comment>
<dbReference type="STRING" id="111105.HR09_00310"/>
<dbReference type="GO" id="GO:0003755">
    <property type="term" value="F:peptidyl-prolyl cis-trans isomerase activity"/>
    <property type="evidence" value="ECO:0007669"/>
    <property type="project" value="UniProtKB-UniRule"/>
</dbReference>
<accession>A0A099X0B7</accession>
<evidence type="ECO:0000313" key="6">
    <source>
        <dbReference type="EMBL" id="KGN84380.1"/>
    </source>
</evidence>
<proteinExistence type="inferred from homology"/>
<dbReference type="PATRIC" id="fig|111105.18.peg.623"/>
<dbReference type="AlphaFoldDB" id="A0A099X0B7"/>
<dbReference type="eggNOG" id="COG0545">
    <property type="taxonomic scope" value="Bacteria"/>
</dbReference>
<comment type="caution">
    <text evidence="6">The sequence shown here is derived from an EMBL/GenBank/DDBJ whole genome shotgun (WGS) entry which is preliminary data.</text>
</comment>
<dbReference type="Gene3D" id="3.10.50.40">
    <property type="match status" value="1"/>
</dbReference>
<dbReference type="PROSITE" id="PS50059">
    <property type="entry name" value="FKBP_PPIASE"/>
    <property type="match status" value="1"/>
</dbReference>
<dbReference type="EMBL" id="JRAI01000072">
    <property type="protein sequence ID" value="KGN84380.1"/>
    <property type="molecule type" value="Genomic_DNA"/>
</dbReference>
<reference evidence="6 7" key="1">
    <citation type="submission" date="2014-08" db="EMBL/GenBank/DDBJ databases">
        <title>Porphyromonas gulae strain:COT-052_OH1451 Genome sequencing.</title>
        <authorList>
            <person name="Wallis C."/>
            <person name="Deusch O."/>
            <person name="O'Flynn C."/>
            <person name="Davis I."/>
            <person name="Jospin G."/>
            <person name="Darling A.E."/>
            <person name="Coil D.A."/>
            <person name="Alexiev A."/>
            <person name="Horsfall A."/>
            <person name="Kirkwood N."/>
            <person name="Harris S."/>
            <person name="Eisen J.A."/>
        </authorList>
    </citation>
    <scope>NUCLEOTIDE SEQUENCE [LARGE SCALE GENOMIC DNA]</scope>
    <source>
        <strain evidence="7">COT-052 OH1451</strain>
    </source>
</reference>
<evidence type="ECO:0000256" key="1">
    <source>
        <dbReference type="ARBA" id="ARBA00000971"/>
    </source>
</evidence>
<dbReference type="SUPFAM" id="SSF54534">
    <property type="entry name" value="FKBP-like"/>
    <property type="match status" value="1"/>
</dbReference>
<dbReference type="Proteomes" id="UP000030130">
    <property type="component" value="Unassembled WGS sequence"/>
</dbReference>
<dbReference type="OrthoDB" id="9814548at2"/>
<evidence type="ECO:0000256" key="3">
    <source>
        <dbReference type="PROSITE-ProRule" id="PRU00277"/>
    </source>
</evidence>
<name>A0A099X0B7_9PORP</name>
<gene>
    <name evidence="6" type="ORF">HR08_08975</name>
</gene>
<evidence type="ECO:0000256" key="2">
    <source>
        <dbReference type="ARBA" id="ARBA00023110"/>
    </source>
</evidence>
<comment type="similarity">
    <text evidence="4">Belongs to the FKBP-type PPIase family.</text>
</comment>
<dbReference type="EC" id="5.2.1.8" evidence="4"/>
<keyword evidence="3 4" id="KW-0413">Isomerase</keyword>